<keyword evidence="6" id="KW-1185">Reference proteome</keyword>
<reference evidence="7" key="1">
    <citation type="submission" date="2025-08" db="UniProtKB">
        <authorList>
            <consortium name="RefSeq"/>
        </authorList>
    </citation>
    <scope>IDENTIFICATION</scope>
</reference>
<dbReference type="InterPro" id="IPR014756">
    <property type="entry name" value="Ig_E-set"/>
</dbReference>
<name>A0AAJ7SD07_9ACAR</name>
<comment type="subcellular location">
    <subcellularLocation>
        <location evidence="1">Secreted</location>
    </subcellularLocation>
</comment>
<evidence type="ECO:0000256" key="4">
    <source>
        <dbReference type="SAM" id="SignalP"/>
    </source>
</evidence>
<dbReference type="SUPFAM" id="SSF81296">
    <property type="entry name" value="E set domains"/>
    <property type="match status" value="1"/>
</dbReference>
<accession>A0AAJ7SD07</accession>
<evidence type="ECO:0000313" key="6">
    <source>
        <dbReference type="Proteomes" id="UP000694867"/>
    </source>
</evidence>
<dbReference type="Proteomes" id="UP000694867">
    <property type="component" value="Unplaced"/>
</dbReference>
<organism evidence="6 7">
    <name type="scientific">Galendromus occidentalis</name>
    <name type="common">western predatory mite</name>
    <dbReference type="NCBI Taxonomy" id="34638"/>
    <lineage>
        <taxon>Eukaryota</taxon>
        <taxon>Metazoa</taxon>
        <taxon>Ecdysozoa</taxon>
        <taxon>Arthropoda</taxon>
        <taxon>Chelicerata</taxon>
        <taxon>Arachnida</taxon>
        <taxon>Acari</taxon>
        <taxon>Parasitiformes</taxon>
        <taxon>Mesostigmata</taxon>
        <taxon>Gamasina</taxon>
        <taxon>Phytoseioidea</taxon>
        <taxon>Phytoseiidae</taxon>
        <taxon>Typhlodrominae</taxon>
        <taxon>Galendromus</taxon>
    </lineage>
</organism>
<feature type="domain" description="MD-2-related lipid-recognition" evidence="5">
    <location>
        <begin position="51"/>
        <end position="169"/>
    </location>
</feature>
<dbReference type="SMART" id="SM00737">
    <property type="entry name" value="ML"/>
    <property type="match status" value="1"/>
</dbReference>
<feature type="signal peptide" evidence="4">
    <location>
        <begin position="1"/>
        <end position="18"/>
    </location>
</feature>
<proteinExistence type="inferred from homology"/>
<dbReference type="GO" id="GO:0005576">
    <property type="term" value="C:extracellular region"/>
    <property type="evidence" value="ECO:0007669"/>
    <property type="project" value="UniProtKB-SubCell"/>
</dbReference>
<evidence type="ECO:0000256" key="3">
    <source>
        <dbReference type="ARBA" id="ARBA00022525"/>
    </source>
</evidence>
<dbReference type="Gene3D" id="2.60.40.770">
    <property type="match status" value="1"/>
</dbReference>
<dbReference type="KEGG" id="goe:100898921"/>
<evidence type="ECO:0000313" key="7">
    <source>
        <dbReference type="RefSeq" id="XP_028966488.1"/>
    </source>
</evidence>
<evidence type="ECO:0000256" key="1">
    <source>
        <dbReference type="ARBA" id="ARBA00004613"/>
    </source>
</evidence>
<evidence type="ECO:0000256" key="2">
    <source>
        <dbReference type="ARBA" id="ARBA00006370"/>
    </source>
</evidence>
<gene>
    <name evidence="7" type="primary">LOC100898921</name>
</gene>
<dbReference type="Pfam" id="PF02221">
    <property type="entry name" value="E1_DerP2_DerF2"/>
    <property type="match status" value="1"/>
</dbReference>
<dbReference type="RefSeq" id="XP_028966488.1">
    <property type="nucleotide sequence ID" value="XM_029110655.1"/>
</dbReference>
<dbReference type="GeneID" id="100898921"/>
<dbReference type="InterPro" id="IPR003172">
    <property type="entry name" value="ML_dom"/>
</dbReference>
<dbReference type="AlphaFoldDB" id="A0AAJ7SD07"/>
<dbReference type="FunFam" id="2.60.40.770:FF:000001">
    <property type="entry name" value="NPC intracellular cholesterol transporter 2"/>
    <property type="match status" value="1"/>
</dbReference>
<protein>
    <submittedName>
        <fullName evidence="7">NPC intracellular cholesterol transporter 2-like</fullName>
    </submittedName>
</protein>
<keyword evidence="4" id="KW-0732">Signal</keyword>
<sequence>MLIFILLSFSMSINFIQTIDVDPSKYKSCVCSSGSIDVSCAENRLGLDSFAISGGSGHIERIRIEPCDKWPCELSLGSKVRVHFMGSFSRDSNSVKVRPSAIIDRLNISLPGVDAEMCGKHVQCPIKANEMRDAEVEIPVFKIYPLGPVEVAFLVHCESELQFCVRTSVIIKD</sequence>
<keyword evidence="3" id="KW-0964">Secreted</keyword>
<comment type="similarity">
    <text evidence="2">Belongs to the NPC2 family.</text>
</comment>
<feature type="chain" id="PRO_5042584330" evidence="4">
    <location>
        <begin position="19"/>
        <end position="173"/>
    </location>
</feature>
<evidence type="ECO:0000259" key="5">
    <source>
        <dbReference type="SMART" id="SM00737"/>
    </source>
</evidence>